<proteinExistence type="predicted"/>
<feature type="transmembrane region" description="Helical" evidence="1">
    <location>
        <begin position="17"/>
        <end position="37"/>
    </location>
</feature>
<keyword evidence="1" id="KW-0472">Membrane</keyword>
<feature type="transmembrane region" description="Helical" evidence="1">
    <location>
        <begin position="77"/>
        <end position="98"/>
    </location>
</feature>
<keyword evidence="3" id="KW-1185">Reference proteome</keyword>
<gene>
    <name evidence="2" type="ORF">ATO12_14620</name>
</gene>
<comment type="caution">
    <text evidence="2">The sequence shown here is derived from an EMBL/GenBank/DDBJ whole genome shotgun (WGS) entry which is preliminary data.</text>
</comment>
<sequence>MVFQQIIDKMTLHPKRLFLIDGLGALLSAFLLGVVLVKLENIFGIPATALYILAFLPCIFAIYDFYCYLSVKKNQRYFLTAIALMNLIYCFISIGIALQHLQKITVFGWGYILIEILILIALITIELKTASKLTSK</sequence>
<evidence type="ECO:0000256" key="1">
    <source>
        <dbReference type="SAM" id="Phobius"/>
    </source>
</evidence>
<protein>
    <recommendedName>
        <fullName evidence="4">Integral membrane protein</fullName>
    </recommendedName>
</protein>
<accession>A0A023BVV9</accession>
<dbReference type="EMBL" id="AQRA01000004">
    <property type="protein sequence ID" value="EZH74105.1"/>
    <property type="molecule type" value="Genomic_DNA"/>
</dbReference>
<evidence type="ECO:0008006" key="4">
    <source>
        <dbReference type="Google" id="ProtNLM"/>
    </source>
</evidence>
<organism evidence="2 3">
    <name type="scientific">Aquimarina atlantica</name>
    <dbReference type="NCBI Taxonomy" id="1317122"/>
    <lineage>
        <taxon>Bacteria</taxon>
        <taxon>Pseudomonadati</taxon>
        <taxon>Bacteroidota</taxon>
        <taxon>Flavobacteriia</taxon>
        <taxon>Flavobacteriales</taxon>
        <taxon>Flavobacteriaceae</taxon>
        <taxon>Aquimarina</taxon>
    </lineage>
</organism>
<dbReference type="STRING" id="1317122.ATO12_14620"/>
<feature type="transmembrane region" description="Helical" evidence="1">
    <location>
        <begin position="43"/>
        <end position="65"/>
    </location>
</feature>
<feature type="transmembrane region" description="Helical" evidence="1">
    <location>
        <begin position="104"/>
        <end position="127"/>
    </location>
</feature>
<dbReference type="OrthoDB" id="680984at2"/>
<dbReference type="Proteomes" id="UP000023541">
    <property type="component" value="Unassembled WGS sequence"/>
</dbReference>
<name>A0A023BVV9_9FLAO</name>
<evidence type="ECO:0000313" key="2">
    <source>
        <dbReference type="EMBL" id="EZH74105.1"/>
    </source>
</evidence>
<dbReference type="RefSeq" id="WP_034241625.1">
    <property type="nucleotide sequence ID" value="NZ_AQRA01000004.1"/>
</dbReference>
<keyword evidence="1" id="KW-0812">Transmembrane</keyword>
<dbReference type="AlphaFoldDB" id="A0A023BVV9"/>
<dbReference type="eggNOG" id="ENOG5032W6R">
    <property type="taxonomic scope" value="Bacteria"/>
</dbReference>
<evidence type="ECO:0000313" key="3">
    <source>
        <dbReference type="Proteomes" id="UP000023541"/>
    </source>
</evidence>
<reference evidence="2 3" key="1">
    <citation type="submission" date="2014-04" db="EMBL/GenBank/DDBJ databases">
        <title>Aquimarina sp. 22II-S11-z7 Genome Sequencing.</title>
        <authorList>
            <person name="Lai Q."/>
        </authorList>
    </citation>
    <scope>NUCLEOTIDE SEQUENCE [LARGE SCALE GENOMIC DNA]</scope>
    <source>
        <strain evidence="2 3">22II-S11-z7</strain>
    </source>
</reference>
<keyword evidence="1" id="KW-1133">Transmembrane helix</keyword>